<keyword evidence="3" id="KW-1185">Reference proteome</keyword>
<sequence length="286" mass="31335">MKILGVDIGATKIQVGIVEDGKLLKETRFPTLSGSSKEDIMRNLIEGIESLGDHEYIGIGIGVPGLIDEENGIVYDLLNIASWKEVHLKKYLEDHFKVPVKITNDANIFALGVKTFGEGKNFRNFVGITMGTGFGTGIIANKKLYSGSLSGAGELGSIPYLDKTIEDYCSGKFFRVEHGLKGSEVFSLAEKGEEKALQILEEYGKHLGEAIKLMLYILSPEAVFLGGSVSNSFKYFEKSLHDSVSEFPFKRILDQLIIKTSDIENIAILGAAALIISEEKNIAEKH</sequence>
<evidence type="ECO:0000313" key="2">
    <source>
        <dbReference type="EMBL" id="PTX45014.1"/>
    </source>
</evidence>
<dbReference type="CDD" id="cd23763">
    <property type="entry name" value="ASKHA_ATPase_ROK"/>
    <property type="match status" value="1"/>
</dbReference>
<keyword evidence="2" id="KW-0808">Transferase</keyword>
<dbReference type="AlphaFoldDB" id="A0A2T6AMG9"/>
<name>A0A2T6AMG9_9FLAO</name>
<dbReference type="OrthoDB" id="9810372at2"/>
<dbReference type="EMBL" id="QBKQ01000001">
    <property type="protein sequence ID" value="PTX45014.1"/>
    <property type="molecule type" value="Genomic_DNA"/>
</dbReference>
<dbReference type="Gene3D" id="3.30.420.40">
    <property type="match status" value="2"/>
</dbReference>
<evidence type="ECO:0000256" key="1">
    <source>
        <dbReference type="ARBA" id="ARBA00006479"/>
    </source>
</evidence>
<dbReference type="SUPFAM" id="SSF53067">
    <property type="entry name" value="Actin-like ATPase domain"/>
    <property type="match status" value="1"/>
</dbReference>
<comment type="similarity">
    <text evidence="1">Belongs to the ROK (NagC/XylR) family.</text>
</comment>
<dbReference type="InterPro" id="IPR043129">
    <property type="entry name" value="ATPase_NBD"/>
</dbReference>
<accession>A0A2T6AMG9</accession>
<proteinExistence type="inferred from homology"/>
<dbReference type="GO" id="GO:0016301">
    <property type="term" value="F:kinase activity"/>
    <property type="evidence" value="ECO:0007669"/>
    <property type="project" value="UniProtKB-KW"/>
</dbReference>
<dbReference type="InterPro" id="IPR000600">
    <property type="entry name" value="ROK"/>
</dbReference>
<gene>
    <name evidence="2" type="ORF">C8P64_1003</name>
</gene>
<dbReference type="PANTHER" id="PTHR18964">
    <property type="entry name" value="ROK (REPRESSOR, ORF, KINASE) FAMILY"/>
    <property type="match status" value="1"/>
</dbReference>
<dbReference type="RefSeq" id="WP_108170914.1">
    <property type="nucleotide sequence ID" value="NZ_QBKQ01000001.1"/>
</dbReference>
<protein>
    <submittedName>
        <fullName evidence="2">Glucokinase</fullName>
    </submittedName>
</protein>
<organism evidence="2 3">
    <name type="scientific">Christiangramia gaetbulicola</name>
    <dbReference type="NCBI Taxonomy" id="703340"/>
    <lineage>
        <taxon>Bacteria</taxon>
        <taxon>Pseudomonadati</taxon>
        <taxon>Bacteroidota</taxon>
        <taxon>Flavobacteriia</taxon>
        <taxon>Flavobacteriales</taxon>
        <taxon>Flavobacteriaceae</taxon>
        <taxon>Christiangramia</taxon>
    </lineage>
</organism>
<evidence type="ECO:0000313" key="3">
    <source>
        <dbReference type="Proteomes" id="UP000244174"/>
    </source>
</evidence>
<reference evidence="2 3" key="1">
    <citation type="submission" date="2018-04" db="EMBL/GenBank/DDBJ databases">
        <title>Genomic Encyclopedia of Archaeal and Bacterial Type Strains, Phase II (KMG-II): from individual species to whole genera.</title>
        <authorList>
            <person name="Goeker M."/>
        </authorList>
    </citation>
    <scope>NUCLEOTIDE SEQUENCE [LARGE SCALE GENOMIC DNA]</scope>
    <source>
        <strain evidence="2 3">DSM 23082</strain>
    </source>
</reference>
<dbReference type="Pfam" id="PF00480">
    <property type="entry name" value="ROK"/>
    <property type="match status" value="1"/>
</dbReference>
<keyword evidence="2" id="KW-0418">Kinase</keyword>
<dbReference type="PANTHER" id="PTHR18964:SF149">
    <property type="entry name" value="BIFUNCTIONAL UDP-N-ACETYLGLUCOSAMINE 2-EPIMERASE_N-ACETYLMANNOSAMINE KINASE"/>
    <property type="match status" value="1"/>
</dbReference>
<comment type="caution">
    <text evidence="2">The sequence shown here is derived from an EMBL/GenBank/DDBJ whole genome shotgun (WGS) entry which is preliminary data.</text>
</comment>
<dbReference type="Proteomes" id="UP000244174">
    <property type="component" value="Unassembled WGS sequence"/>
</dbReference>